<evidence type="ECO:0000313" key="9">
    <source>
        <dbReference type="Proteomes" id="UP001054902"/>
    </source>
</evidence>
<dbReference type="Pfam" id="PF00254">
    <property type="entry name" value="FKBP_C"/>
    <property type="match status" value="1"/>
</dbReference>
<gene>
    <name evidence="8" type="ORF">CTEN210_07732</name>
</gene>
<comment type="caution">
    <text evidence="8">The sequence shown here is derived from an EMBL/GenBank/DDBJ whole genome shotgun (WGS) entry which is preliminary data.</text>
</comment>
<dbReference type="Proteomes" id="UP001054902">
    <property type="component" value="Unassembled WGS sequence"/>
</dbReference>
<dbReference type="InterPro" id="IPR001179">
    <property type="entry name" value="PPIase_FKBP_dom"/>
</dbReference>
<name>A0AAD3H5Q3_9STRA</name>
<dbReference type="AlphaFoldDB" id="A0AAD3H5Q3"/>
<dbReference type="SUPFAM" id="SSF54534">
    <property type="entry name" value="FKBP-like"/>
    <property type="match status" value="1"/>
</dbReference>
<dbReference type="EMBL" id="BLLK01000045">
    <property type="protein sequence ID" value="GFH51256.1"/>
    <property type="molecule type" value="Genomic_DNA"/>
</dbReference>
<keyword evidence="4 5" id="KW-0413">Isomerase</keyword>
<protein>
    <recommendedName>
        <fullName evidence="2 5">peptidylprolyl isomerase</fullName>
        <ecNumber evidence="2 5">5.2.1.8</ecNumber>
    </recommendedName>
</protein>
<dbReference type="PANTHER" id="PTHR43811">
    <property type="entry name" value="FKBP-TYPE PEPTIDYL-PROLYL CIS-TRANS ISOMERASE FKPA"/>
    <property type="match status" value="1"/>
</dbReference>
<evidence type="ECO:0000259" key="7">
    <source>
        <dbReference type="PROSITE" id="PS50059"/>
    </source>
</evidence>
<accession>A0AAD3H5Q3</accession>
<reference evidence="8 9" key="1">
    <citation type="journal article" date="2021" name="Sci. Rep.">
        <title>The genome of the diatom Chaetoceros tenuissimus carries an ancient integrated fragment of an extant virus.</title>
        <authorList>
            <person name="Hongo Y."/>
            <person name="Kimura K."/>
            <person name="Takaki Y."/>
            <person name="Yoshida Y."/>
            <person name="Baba S."/>
            <person name="Kobayashi G."/>
            <person name="Nagasaki K."/>
            <person name="Hano T."/>
            <person name="Tomaru Y."/>
        </authorList>
    </citation>
    <scope>NUCLEOTIDE SEQUENCE [LARGE SCALE GENOMIC DNA]</scope>
    <source>
        <strain evidence="8 9">NIES-3715</strain>
    </source>
</reference>
<keyword evidence="6" id="KW-0732">Signal</keyword>
<keyword evidence="3 5" id="KW-0697">Rotamase</keyword>
<feature type="signal peptide" evidence="6">
    <location>
        <begin position="1"/>
        <end position="17"/>
    </location>
</feature>
<evidence type="ECO:0000256" key="3">
    <source>
        <dbReference type="ARBA" id="ARBA00023110"/>
    </source>
</evidence>
<keyword evidence="9" id="KW-1185">Reference proteome</keyword>
<organism evidence="8 9">
    <name type="scientific">Chaetoceros tenuissimus</name>
    <dbReference type="NCBI Taxonomy" id="426638"/>
    <lineage>
        <taxon>Eukaryota</taxon>
        <taxon>Sar</taxon>
        <taxon>Stramenopiles</taxon>
        <taxon>Ochrophyta</taxon>
        <taxon>Bacillariophyta</taxon>
        <taxon>Coscinodiscophyceae</taxon>
        <taxon>Chaetocerotophycidae</taxon>
        <taxon>Chaetocerotales</taxon>
        <taxon>Chaetocerotaceae</taxon>
        <taxon>Chaetoceros</taxon>
    </lineage>
</organism>
<dbReference type="PANTHER" id="PTHR43811:SF19">
    <property type="entry name" value="39 KDA FK506-BINDING NUCLEAR PROTEIN"/>
    <property type="match status" value="1"/>
</dbReference>
<evidence type="ECO:0000256" key="2">
    <source>
        <dbReference type="ARBA" id="ARBA00013194"/>
    </source>
</evidence>
<feature type="chain" id="PRO_5041999766" description="peptidylprolyl isomerase" evidence="6">
    <location>
        <begin position="18"/>
        <end position="262"/>
    </location>
</feature>
<evidence type="ECO:0000256" key="5">
    <source>
        <dbReference type="PROSITE-ProRule" id="PRU00277"/>
    </source>
</evidence>
<dbReference type="GO" id="GO:0003755">
    <property type="term" value="F:peptidyl-prolyl cis-trans isomerase activity"/>
    <property type="evidence" value="ECO:0007669"/>
    <property type="project" value="UniProtKB-KW"/>
</dbReference>
<evidence type="ECO:0000256" key="6">
    <source>
        <dbReference type="SAM" id="SignalP"/>
    </source>
</evidence>
<comment type="catalytic activity">
    <reaction evidence="1 5">
        <text>[protein]-peptidylproline (omega=180) = [protein]-peptidylproline (omega=0)</text>
        <dbReference type="Rhea" id="RHEA:16237"/>
        <dbReference type="Rhea" id="RHEA-COMP:10747"/>
        <dbReference type="Rhea" id="RHEA-COMP:10748"/>
        <dbReference type="ChEBI" id="CHEBI:83833"/>
        <dbReference type="ChEBI" id="CHEBI:83834"/>
        <dbReference type="EC" id="5.2.1.8"/>
    </reaction>
</comment>
<evidence type="ECO:0000256" key="4">
    <source>
        <dbReference type="ARBA" id="ARBA00023235"/>
    </source>
</evidence>
<dbReference type="EC" id="5.2.1.8" evidence="2 5"/>
<proteinExistence type="predicted"/>
<evidence type="ECO:0000313" key="8">
    <source>
        <dbReference type="EMBL" id="GFH51256.1"/>
    </source>
</evidence>
<feature type="domain" description="PPIase FKBP-type" evidence="7">
    <location>
        <begin position="107"/>
        <end position="180"/>
    </location>
</feature>
<dbReference type="InterPro" id="IPR046357">
    <property type="entry name" value="PPIase_dom_sf"/>
</dbReference>
<sequence length="262" mass="28689">MKLSVILPLLAIVGANGFSSSNFERSSSTTANSRRKFIATSIATTLGLPNLANADIEGVVTPSFQEGAPKISNEEGVKLFTTRSGLKYIVLKESQLPPEQAKSPRFGQLVRISYNSYIKLPNSDLQQYDSDKQYLMKHGNGRIIPGLDEGIHTMKLGETRRIIIPPKLGYVGPGVLGPLPETPWGRYKLNKLLDQMIDVKAGNVVIDVELKAIRDDEADQGYYEDASISPEDFNTLRDNLSAKARNARDARGAVDLTKGAIQ</sequence>
<dbReference type="PROSITE" id="PS50059">
    <property type="entry name" value="FKBP_PPIASE"/>
    <property type="match status" value="1"/>
</dbReference>
<evidence type="ECO:0000256" key="1">
    <source>
        <dbReference type="ARBA" id="ARBA00000971"/>
    </source>
</evidence>
<dbReference type="Gene3D" id="3.10.50.40">
    <property type="match status" value="1"/>
</dbReference>